<evidence type="ECO:0000313" key="2">
    <source>
        <dbReference type="EMBL" id="GIZ38917.1"/>
    </source>
</evidence>
<keyword evidence="3" id="KW-1185">Reference proteome</keyword>
<dbReference type="Proteomes" id="UP000825890">
    <property type="component" value="Unassembled WGS sequence"/>
</dbReference>
<gene>
    <name evidence="2" type="ORF">CKM354_000231600</name>
</gene>
<evidence type="ECO:0000313" key="3">
    <source>
        <dbReference type="Proteomes" id="UP000825890"/>
    </source>
</evidence>
<organism evidence="2 3">
    <name type="scientific">Cercospora kikuchii</name>
    <dbReference type="NCBI Taxonomy" id="84275"/>
    <lineage>
        <taxon>Eukaryota</taxon>
        <taxon>Fungi</taxon>
        <taxon>Dikarya</taxon>
        <taxon>Ascomycota</taxon>
        <taxon>Pezizomycotina</taxon>
        <taxon>Dothideomycetes</taxon>
        <taxon>Dothideomycetidae</taxon>
        <taxon>Mycosphaerellales</taxon>
        <taxon>Mycosphaerellaceae</taxon>
        <taxon>Cercospora</taxon>
    </lineage>
</organism>
<feature type="region of interest" description="Disordered" evidence="1">
    <location>
        <begin position="1"/>
        <end position="94"/>
    </location>
</feature>
<protein>
    <submittedName>
        <fullName evidence="2">Uncharacterized protein</fullName>
    </submittedName>
</protein>
<comment type="caution">
    <text evidence="2">The sequence shown here is derived from an EMBL/GenBank/DDBJ whole genome shotgun (WGS) entry which is preliminary data.</text>
</comment>
<dbReference type="GeneID" id="68287891"/>
<accession>A0A9P3CCL6</accession>
<sequence length="208" mass="24066">MQPKKTNNGKRKASNSPEPKTRSGRISKQPRRLGRRVPLGPPPSPPAAQHQQFLELLEPSPINSSPPPSWAYQGPNPRVPRMTAPGTSDLPRLPYSTRRMHEHIPRQGIPYWELNDWVFRNYDNPRSLGFNARKAFNFAVRRIAVRDRGLLIARRDVLGRDETPEASGDEERDEEVEDEEEEEEFEQYDEGKYDEDIEDDESLVRLVR</sequence>
<feature type="compositionally biased region" description="Basic residues" evidence="1">
    <location>
        <begin position="22"/>
        <end position="35"/>
    </location>
</feature>
<dbReference type="OrthoDB" id="3648024at2759"/>
<name>A0A9P3CCL6_9PEZI</name>
<reference evidence="2 3" key="1">
    <citation type="submission" date="2021-01" db="EMBL/GenBank/DDBJ databases">
        <title>Cercospora kikuchii MAFF 305040 whole genome shotgun sequence.</title>
        <authorList>
            <person name="Kashiwa T."/>
            <person name="Suzuki T."/>
        </authorList>
    </citation>
    <scope>NUCLEOTIDE SEQUENCE [LARGE SCALE GENOMIC DNA]</scope>
    <source>
        <strain evidence="2 3">MAFF 305040</strain>
    </source>
</reference>
<evidence type="ECO:0000256" key="1">
    <source>
        <dbReference type="SAM" id="MobiDB-lite"/>
    </source>
</evidence>
<proteinExistence type="predicted"/>
<dbReference type="AlphaFoldDB" id="A0A9P3CCL6"/>
<dbReference type="RefSeq" id="XP_044653404.1">
    <property type="nucleotide sequence ID" value="XM_044797469.1"/>
</dbReference>
<dbReference type="EMBL" id="BOLY01000002">
    <property type="protein sequence ID" value="GIZ38917.1"/>
    <property type="molecule type" value="Genomic_DNA"/>
</dbReference>
<feature type="region of interest" description="Disordered" evidence="1">
    <location>
        <begin position="161"/>
        <end position="208"/>
    </location>
</feature>
<feature type="compositionally biased region" description="Acidic residues" evidence="1">
    <location>
        <begin position="167"/>
        <end position="201"/>
    </location>
</feature>